<reference evidence="4" key="1">
    <citation type="submission" date="2023-07" db="EMBL/GenBank/DDBJ databases">
        <authorList>
            <person name="Kim M.K."/>
        </authorList>
    </citation>
    <scope>NUCLEOTIDE SEQUENCE</scope>
    <source>
        <strain evidence="4">CA1-15</strain>
    </source>
</reference>
<dbReference type="SMART" id="SM00862">
    <property type="entry name" value="Trans_reg_C"/>
    <property type="match status" value="1"/>
</dbReference>
<gene>
    <name evidence="4" type="ORF">Q5H94_09620</name>
</gene>
<dbReference type="Gene3D" id="1.10.10.10">
    <property type="entry name" value="Winged helix-like DNA-binding domain superfamily/Winged helix DNA-binding domain"/>
    <property type="match status" value="1"/>
</dbReference>
<dbReference type="EMBL" id="JAUQSZ010000005">
    <property type="protein sequence ID" value="MDO7842585.1"/>
    <property type="molecule type" value="Genomic_DNA"/>
</dbReference>
<feature type="domain" description="OmpR/PhoB-type" evidence="3">
    <location>
        <begin position="12"/>
        <end position="110"/>
    </location>
</feature>
<dbReference type="RefSeq" id="WP_304561040.1">
    <property type="nucleotide sequence ID" value="NZ_JAUQSZ010000005.1"/>
</dbReference>
<evidence type="ECO:0000259" key="3">
    <source>
        <dbReference type="PROSITE" id="PS51755"/>
    </source>
</evidence>
<dbReference type="Proteomes" id="UP001176468">
    <property type="component" value="Unassembled WGS sequence"/>
</dbReference>
<dbReference type="InterPro" id="IPR036388">
    <property type="entry name" value="WH-like_DNA-bd_sf"/>
</dbReference>
<organism evidence="4 5">
    <name type="scientific">Sphingomonas immobilis</name>
    <dbReference type="NCBI Taxonomy" id="3063997"/>
    <lineage>
        <taxon>Bacteria</taxon>
        <taxon>Pseudomonadati</taxon>
        <taxon>Pseudomonadota</taxon>
        <taxon>Alphaproteobacteria</taxon>
        <taxon>Sphingomonadales</taxon>
        <taxon>Sphingomonadaceae</taxon>
        <taxon>Sphingomonas</taxon>
    </lineage>
</organism>
<evidence type="ECO:0000313" key="4">
    <source>
        <dbReference type="EMBL" id="MDO7842585.1"/>
    </source>
</evidence>
<accession>A0ABT9A007</accession>
<keyword evidence="5" id="KW-1185">Reference proteome</keyword>
<dbReference type="Pfam" id="PF00486">
    <property type="entry name" value="Trans_reg_C"/>
    <property type="match status" value="1"/>
</dbReference>
<comment type="caution">
    <text evidence="4">The sequence shown here is derived from an EMBL/GenBank/DDBJ whole genome shotgun (WGS) entry which is preliminary data.</text>
</comment>
<dbReference type="InterPro" id="IPR016032">
    <property type="entry name" value="Sig_transdc_resp-reg_C-effctor"/>
</dbReference>
<keyword evidence="1 2" id="KW-0238">DNA-binding</keyword>
<feature type="DNA-binding region" description="OmpR/PhoB-type" evidence="2">
    <location>
        <begin position="12"/>
        <end position="110"/>
    </location>
</feature>
<proteinExistence type="predicted"/>
<evidence type="ECO:0000256" key="2">
    <source>
        <dbReference type="PROSITE-ProRule" id="PRU01091"/>
    </source>
</evidence>
<dbReference type="SUPFAM" id="SSF46894">
    <property type="entry name" value="C-terminal effector domain of the bipartite response regulators"/>
    <property type="match status" value="1"/>
</dbReference>
<protein>
    <submittedName>
        <fullName evidence="4">Winged helix-turn-helix domain-containing protein</fullName>
    </submittedName>
</protein>
<name>A0ABT9A007_9SPHN</name>
<dbReference type="CDD" id="cd00383">
    <property type="entry name" value="trans_reg_C"/>
    <property type="match status" value="1"/>
</dbReference>
<evidence type="ECO:0000313" key="5">
    <source>
        <dbReference type="Proteomes" id="UP001176468"/>
    </source>
</evidence>
<dbReference type="Gene3D" id="1.25.40.10">
    <property type="entry name" value="Tetratricopeptide repeat domain"/>
    <property type="match status" value="1"/>
</dbReference>
<sequence length="518" mass="55330">MTGEDRIDLAHQAPFALGALSVLPPTREVVLGTTREVLEPRVMQVLVALARADGAILSRDDLGRMCWENRVVGEDSINRVMSRLRRVAEGIGKGSFHVETVTKVGYRLIREGGAVPVEAAVVGSTPAPASSINRRGLIAGGLAAGGVLAAGGGTAWWLSRHKADPAVATLLQQGGVQMMQASPEGVSQAIGLFRRATQIDPDYADAWGMLASAYSNAAHGRAASQVRELRDRTRSAAARALALDPANPYAKLALSGLMSRSGGWTGAEKIMRDGLAARPGDIGMSVSLGFLLASVGRNREAAALLDGLMARIPPAPGPLFMRAQCLWAADRLEDADRAIAEMYALFPMHFAVWFTRFYYLTYAGHPDEALAMANDVGSRPPGIPDDNFNQVIACARAVQSRSAADIDAALAIVVPAARAAAGACENVVAFAAFVGRPDIAFMLCDAYYFGRGFEIGDVRFTRQQGTYTRRGDRNSRFLFGPAAAPLRKDARFAALVGEIGLDKYWRDAGVQPDYRRTA</sequence>
<dbReference type="PROSITE" id="PS51755">
    <property type="entry name" value="OMPR_PHOB"/>
    <property type="match status" value="1"/>
</dbReference>
<dbReference type="InterPro" id="IPR001867">
    <property type="entry name" value="OmpR/PhoB-type_DNA-bd"/>
</dbReference>
<evidence type="ECO:0000256" key="1">
    <source>
        <dbReference type="ARBA" id="ARBA00023125"/>
    </source>
</evidence>
<dbReference type="InterPro" id="IPR011990">
    <property type="entry name" value="TPR-like_helical_dom_sf"/>
</dbReference>
<dbReference type="SUPFAM" id="SSF48452">
    <property type="entry name" value="TPR-like"/>
    <property type="match status" value="1"/>
</dbReference>